<evidence type="ECO:0000256" key="1">
    <source>
        <dbReference type="SAM" id="Phobius"/>
    </source>
</evidence>
<dbReference type="Pfam" id="PF03203">
    <property type="entry name" value="MerC"/>
    <property type="match status" value="1"/>
</dbReference>
<sequence length="150" mass="17073">MISILNKKSDELGMLSSSLCMLHCIATPFLLVTVSGSSVLHNGGQEWWGWLDILFLGISSIAVFRSVQQSTRRWLQISLIISWLMLTFFIFNERFEGIEFAFDMVYFPAFALVVLHLVNRRQCRCEAGCCESDQSTNGIWVIDNKKNGVK</sequence>
<gene>
    <name evidence="2" type="ORF">QQ020_14225</name>
</gene>
<proteinExistence type="predicted"/>
<organism evidence="2 3">
    <name type="scientific">Agaribacillus aureus</name>
    <dbReference type="NCBI Taxonomy" id="3051825"/>
    <lineage>
        <taxon>Bacteria</taxon>
        <taxon>Pseudomonadati</taxon>
        <taxon>Bacteroidota</taxon>
        <taxon>Cytophagia</taxon>
        <taxon>Cytophagales</taxon>
        <taxon>Splendidivirgaceae</taxon>
        <taxon>Agaribacillus</taxon>
    </lineage>
</organism>
<feature type="transmembrane region" description="Helical" evidence="1">
    <location>
        <begin position="12"/>
        <end position="35"/>
    </location>
</feature>
<dbReference type="Proteomes" id="UP001172083">
    <property type="component" value="Unassembled WGS sequence"/>
</dbReference>
<comment type="caution">
    <text evidence="2">The sequence shown here is derived from an EMBL/GenBank/DDBJ whole genome shotgun (WGS) entry which is preliminary data.</text>
</comment>
<dbReference type="EMBL" id="JAUJEB010000002">
    <property type="protein sequence ID" value="MDN5213221.1"/>
    <property type="molecule type" value="Genomic_DNA"/>
</dbReference>
<feature type="transmembrane region" description="Helical" evidence="1">
    <location>
        <begin position="74"/>
        <end position="91"/>
    </location>
</feature>
<keyword evidence="3" id="KW-1185">Reference proteome</keyword>
<keyword evidence="1" id="KW-1133">Transmembrane helix</keyword>
<feature type="transmembrane region" description="Helical" evidence="1">
    <location>
        <begin position="97"/>
        <end position="118"/>
    </location>
</feature>
<name>A0ABT8L833_9BACT</name>
<reference evidence="2" key="1">
    <citation type="submission" date="2023-06" db="EMBL/GenBank/DDBJ databases">
        <title>Genomic of Agaribacillus aureum.</title>
        <authorList>
            <person name="Wang G."/>
        </authorList>
    </citation>
    <scope>NUCLEOTIDE SEQUENCE</scope>
    <source>
        <strain evidence="2">BMA12</strain>
    </source>
</reference>
<dbReference type="RefSeq" id="WP_346758561.1">
    <property type="nucleotide sequence ID" value="NZ_JAUJEB010000002.1"/>
</dbReference>
<evidence type="ECO:0000313" key="3">
    <source>
        <dbReference type="Proteomes" id="UP001172083"/>
    </source>
</evidence>
<evidence type="ECO:0000313" key="2">
    <source>
        <dbReference type="EMBL" id="MDN5213221.1"/>
    </source>
</evidence>
<feature type="transmembrane region" description="Helical" evidence="1">
    <location>
        <begin position="47"/>
        <end position="67"/>
    </location>
</feature>
<keyword evidence="1" id="KW-0472">Membrane</keyword>
<dbReference type="InterPro" id="IPR004891">
    <property type="entry name" value="Mercury-R_MerC"/>
</dbReference>
<protein>
    <submittedName>
        <fullName evidence="2">MerC domain-containing protein</fullName>
    </submittedName>
</protein>
<keyword evidence="1" id="KW-0812">Transmembrane</keyword>
<accession>A0ABT8L833</accession>